<evidence type="ECO:0000259" key="2">
    <source>
        <dbReference type="Pfam" id="PF08327"/>
    </source>
</evidence>
<dbReference type="Gene3D" id="3.10.450.50">
    <property type="match status" value="1"/>
</dbReference>
<accession>A0A8J3X913</accession>
<reference evidence="3 4" key="1">
    <citation type="submission" date="2021-01" db="EMBL/GenBank/DDBJ databases">
        <title>Whole genome shotgun sequence of Planotetraspora mira NBRC 15435.</title>
        <authorList>
            <person name="Komaki H."/>
            <person name="Tamura T."/>
        </authorList>
    </citation>
    <scope>NUCLEOTIDE SEQUENCE [LARGE SCALE GENOMIC DNA]</scope>
    <source>
        <strain evidence="3 4">NBRC 15435</strain>
    </source>
</reference>
<comment type="caution">
    <text evidence="3">The sequence shown here is derived from an EMBL/GenBank/DDBJ whole genome shotgun (WGS) entry which is preliminary data.</text>
</comment>
<dbReference type="Gene3D" id="3.30.530.20">
    <property type="match status" value="1"/>
</dbReference>
<dbReference type="PANTHER" id="PTHR38436:SF1">
    <property type="entry name" value="ESTER CYCLASE"/>
    <property type="match status" value="1"/>
</dbReference>
<dbReference type="CDD" id="cd07814">
    <property type="entry name" value="SRPBCC_CalC_Aha1-like"/>
    <property type="match status" value="1"/>
</dbReference>
<dbReference type="Pfam" id="PF07366">
    <property type="entry name" value="SnoaL"/>
    <property type="match status" value="1"/>
</dbReference>
<proteinExistence type="inferred from homology"/>
<evidence type="ECO:0000313" key="3">
    <source>
        <dbReference type="EMBL" id="GII32405.1"/>
    </source>
</evidence>
<name>A0A8J3X913_9ACTN</name>
<evidence type="ECO:0000313" key="4">
    <source>
        <dbReference type="Proteomes" id="UP000650628"/>
    </source>
</evidence>
<dbReference type="GO" id="GO:0030638">
    <property type="term" value="P:polyketide metabolic process"/>
    <property type="evidence" value="ECO:0007669"/>
    <property type="project" value="InterPro"/>
</dbReference>
<dbReference type="Pfam" id="PF08327">
    <property type="entry name" value="AHSA1"/>
    <property type="match status" value="1"/>
</dbReference>
<dbReference type="InterPro" id="IPR013538">
    <property type="entry name" value="ASHA1/2-like_C"/>
</dbReference>
<dbReference type="PANTHER" id="PTHR38436">
    <property type="entry name" value="POLYKETIDE CYCLASE SNOAL-LIKE DOMAIN"/>
    <property type="match status" value="1"/>
</dbReference>
<dbReference type="InterPro" id="IPR023393">
    <property type="entry name" value="START-like_dom_sf"/>
</dbReference>
<feature type="domain" description="Activator of Hsp90 ATPase homologue 1/2-like C-terminal" evidence="2">
    <location>
        <begin position="11"/>
        <end position="130"/>
    </location>
</feature>
<dbReference type="InterPro" id="IPR032710">
    <property type="entry name" value="NTF2-like_dom_sf"/>
</dbReference>
<dbReference type="InterPro" id="IPR009959">
    <property type="entry name" value="Cyclase_SnoaL-like"/>
</dbReference>
<dbReference type="SUPFAM" id="SSF54427">
    <property type="entry name" value="NTF2-like"/>
    <property type="match status" value="1"/>
</dbReference>
<keyword evidence="4" id="KW-1185">Reference proteome</keyword>
<dbReference type="AlphaFoldDB" id="A0A8J3X913"/>
<gene>
    <name evidence="3" type="ORF">Pmi06nite_58470</name>
</gene>
<sequence>MPDILHRISIDAPPQRVHDLIADTDGIARWWTGRPLTGEHTIGSGFSVYFGDAGRPAAVMRVLTDTPDEVVWRVTDGPDTWIDTRITFSLRPAGQGGTTLLFTHSGWQRAGEFMSGCSTNWGAYLTSLKTGAETGAFGAYPAGEISRWDAKPSASTDGEGPASSDNIEIITRFEHAFRAADQATIDELCDLGLVDHNPAPDHEPTLTGFKQKVAGFKAIFPDLKEDLQDIVAIGDTVATRWVVTGSQQLEFMGIPAAGQTIRVEGMNFYRLKDGRVTDIWTQFDGVAMMQQLGAIPA</sequence>
<organism evidence="3 4">
    <name type="scientific">Planotetraspora mira</name>
    <dbReference type="NCBI Taxonomy" id="58121"/>
    <lineage>
        <taxon>Bacteria</taxon>
        <taxon>Bacillati</taxon>
        <taxon>Actinomycetota</taxon>
        <taxon>Actinomycetes</taxon>
        <taxon>Streptosporangiales</taxon>
        <taxon>Streptosporangiaceae</taxon>
        <taxon>Planotetraspora</taxon>
    </lineage>
</organism>
<dbReference type="EMBL" id="BOOO01000034">
    <property type="protein sequence ID" value="GII32405.1"/>
    <property type="molecule type" value="Genomic_DNA"/>
</dbReference>
<dbReference type="Proteomes" id="UP000650628">
    <property type="component" value="Unassembled WGS sequence"/>
</dbReference>
<dbReference type="SUPFAM" id="SSF55961">
    <property type="entry name" value="Bet v1-like"/>
    <property type="match status" value="1"/>
</dbReference>
<comment type="similarity">
    <text evidence="1">Belongs to the AHA1 family.</text>
</comment>
<evidence type="ECO:0000256" key="1">
    <source>
        <dbReference type="ARBA" id="ARBA00006817"/>
    </source>
</evidence>
<protein>
    <recommendedName>
        <fullName evidence="2">Activator of Hsp90 ATPase homologue 1/2-like C-terminal domain-containing protein</fullName>
    </recommendedName>
</protein>
<dbReference type="RefSeq" id="WP_203956294.1">
    <property type="nucleotide sequence ID" value="NZ_BOOO01000034.1"/>
</dbReference>